<comment type="caution">
    <text evidence="1">The sequence shown here is derived from an EMBL/GenBank/DDBJ whole genome shotgun (WGS) entry which is preliminary data.</text>
</comment>
<evidence type="ECO:0000313" key="1">
    <source>
        <dbReference type="EMBL" id="CAH6722374.1"/>
    </source>
</evidence>
<protein>
    <submittedName>
        <fullName evidence="1">Uncharacterized protein</fullName>
    </submittedName>
</protein>
<proteinExistence type="predicted"/>
<accession>A0ACA9YCA4</accession>
<sequence length="415" mass="47801">MEPPPKLHISTENQSQDDFYRFMRVDSDVEPSAAKSNSSQDIISDYNRPMETENKRDLYSLDSVPHERYDNDPKNPNTTEFRNYKLSARIFFTISIVSAILILIFEIYMYAVINVHKLKFGSNVKYKEISIYLALFIFASIFQVFITWVGLRSKNMLLLLTLCLFYACMLIYTGIQYQEISEFVSIILSGNWKIATRAMNIATIVVLAVTMVLQVYLILGHLNSYVNWFSFKTIGGDIMTKRLYQVFQIHRSLLIFGFFFFLGFTIQFLIIMSSNLQKVEFILTVIVLPLTIILLVASDYFIAKEILICSILCLVIYFGGLAYVLFKMIRLYTKYTSAYSISVTPGSYFPGRNSLITFGVITLLFLLGIVITEIILMINFNKGLKHIVGNPNYRIFSRSKQIVEKESNDDELSIN</sequence>
<gene>
    <name evidence="1" type="ORF">CLIB1444_09S02146</name>
</gene>
<organism evidence="1 2">
    <name type="scientific">[Candida] jaroonii</name>
    <dbReference type="NCBI Taxonomy" id="467808"/>
    <lineage>
        <taxon>Eukaryota</taxon>
        <taxon>Fungi</taxon>
        <taxon>Dikarya</taxon>
        <taxon>Ascomycota</taxon>
        <taxon>Saccharomycotina</taxon>
        <taxon>Pichiomycetes</taxon>
        <taxon>Debaryomycetaceae</taxon>
        <taxon>Yamadazyma</taxon>
    </lineage>
</organism>
<evidence type="ECO:0000313" key="2">
    <source>
        <dbReference type="Proteomes" id="UP001152531"/>
    </source>
</evidence>
<dbReference type="Proteomes" id="UP001152531">
    <property type="component" value="Unassembled WGS sequence"/>
</dbReference>
<dbReference type="EMBL" id="CALSDN010000009">
    <property type="protein sequence ID" value="CAH6722374.1"/>
    <property type="molecule type" value="Genomic_DNA"/>
</dbReference>
<reference evidence="1" key="1">
    <citation type="submission" date="2022-06" db="EMBL/GenBank/DDBJ databases">
        <authorList>
            <person name="Legras J.-L."/>
            <person name="Devillers H."/>
            <person name="Grondin C."/>
        </authorList>
    </citation>
    <scope>NUCLEOTIDE SEQUENCE</scope>
    <source>
        <strain evidence="1">CLIB 1444</strain>
    </source>
</reference>
<keyword evidence="2" id="KW-1185">Reference proteome</keyword>
<name>A0ACA9YCA4_9ASCO</name>